<dbReference type="Proteomes" id="UP000887565">
    <property type="component" value="Unplaced"/>
</dbReference>
<dbReference type="InterPro" id="IPR052035">
    <property type="entry name" value="ZnF_BED_domain_contain"/>
</dbReference>
<keyword evidence="4" id="KW-0862">Zinc</keyword>
<dbReference type="GO" id="GO:0008270">
    <property type="term" value="F:zinc ion binding"/>
    <property type="evidence" value="ECO:0007669"/>
    <property type="project" value="UniProtKB-KW"/>
</dbReference>
<dbReference type="PANTHER" id="PTHR46481">
    <property type="entry name" value="ZINC FINGER BED DOMAIN-CONTAINING PROTEIN 4"/>
    <property type="match status" value="1"/>
</dbReference>
<dbReference type="GO" id="GO:0005634">
    <property type="term" value="C:nucleus"/>
    <property type="evidence" value="ECO:0007669"/>
    <property type="project" value="UniProtKB-SubCell"/>
</dbReference>
<dbReference type="WBParaSite" id="nRc.2.0.1.t22328-RA">
    <property type="protein sequence ID" value="nRc.2.0.1.t22328-RA"/>
    <property type="gene ID" value="nRc.2.0.1.g22328"/>
</dbReference>
<dbReference type="SUPFAM" id="SSF53098">
    <property type="entry name" value="Ribonuclease H-like"/>
    <property type="match status" value="1"/>
</dbReference>
<keyword evidence="3" id="KW-0863">Zinc-finger</keyword>
<evidence type="ECO:0000256" key="4">
    <source>
        <dbReference type="ARBA" id="ARBA00022833"/>
    </source>
</evidence>
<sequence length="304" mass="34986">MRIGEVDDVNCYLHLLNLIVTKGILDQRTVKDMVAPASTVAHEFTHKGELKPVLSDEFKNRGKPVLSLIQCQLTHWNSTDLMLRRITKLHELLETIYDTTLMCELETSCISEVIPHTKSLNQKMMQLNVKFVKMTQESLIKYLDRYFYGKDPQEQYVDIKMSNAYHVATILDPRFKKSAWFQYEANFTAAVGRLKALVEVKLADPLNNKVDEPDTTAAQFSTEACVTEKKLYWVKCMEIIKINENAQSVANPITIQNESNRQINAYLVEETIDSDSDPLKFWQLKQKTYPQLATLNNNRSLSNT</sequence>
<keyword evidence="2" id="KW-0479">Metal-binding</keyword>
<evidence type="ECO:0000256" key="5">
    <source>
        <dbReference type="ARBA" id="ARBA00023242"/>
    </source>
</evidence>
<name>A0A915J781_ROMCU</name>
<evidence type="ECO:0000313" key="7">
    <source>
        <dbReference type="WBParaSite" id="nRc.2.0.1.t22328-RA"/>
    </source>
</evidence>
<organism evidence="6 7">
    <name type="scientific">Romanomermis culicivorax</name>
    <name type="common">Nematode worm</name>
    <dbReference type="NCBI Taxonomy" id="13658"/>
    <lineage>
        <taxon>Eukaryota</taxon>
        <taxon>Metazoa</taxon>
        <taxon>Ecdysozoa</taxon>
        <taxon>Nematoda</taxon>
        <taxon>Enoplea</taxon>
        <taxon>Dorylaimia</taxon>
        <taxon>Mermithida</taxon>
        <taxon>Mermithoidea</taxon>
        <taxon>Mermithidae</taxon>
        <taxon>Romanomermis</taxon>
    </lineage>
</organism>
<comment type="subcellular location">
    <subcellularLocation>
        <location evidence="1">Nucleus</location>
    </subcellularLocation>
</comment>
<dbReference type="InterPro" id="IPR012337">
    <property type="entry name" value="RNaseH-like_sf"/>
</dbReference>
<accession>A0A915J781</accession>
<dbReference type="PANTHER" id="PTHR46481:SF10">
    <property type="entry name" value="ZINC FINGER BED DOMAIN-CONTAINING PROTEIN 39"/>
    <property type="match status" value="1"/>
</dbReference>
<evidence type="ECO:0000256" key="1">
    <source>
        <dbReference type="ARBA" id="ARBA00004123"/>
    </source>
</evidence>
<proteinExistence type="predicted"/>
<reference evidence="7" key="1">
    <citation type="submission" date="2022-11" db="UniProtKB">
        <authorList>
            <consortium name="WormBaseParasite"/>
        </authorList>
    </citation>
    <scope>IDENTIFICATION</scope>
</reference>
<evidence type="ECO:0000256" key="2">
    <source>
        <dbReference type="ARBA" id="ARBA00022723"/>
    </source>
</evidence>
<keyword evidence="5" id="KW-0539">Nucleus</keyword>
<dbReference type="AlphaFoldDB" id="A0A915J781"/>
<protein>
    <submittedName>
        <fullName evidence="7">Uncharacterized protein</fullName>
    </submittedName>
</protein>
<evidence type="ECO:0000256" key="3">
    <source>
        <dbReference type="ARBA" id="ARBA00022771"/>
    </source>
</evidence>
<keyword evidence="6" id="KW-1185">Reference proteome</keyword>
<evidence type="ECO:0000313" key="6">
    <source>
        <dbReference type="Proteomes" id="UP000887565"/>
    </source>
</evidence>